<dbReference type="RefSeq" id="WP_169549268.1">
    <property type="nucleotide sequence ID" value="NZ_CP051677.1"/>
</dbReference>
<sequence>MPVSPLPRRIAIHVLACLAFLALPYVFAPHGLTGQLKLIGTSPHEQTTLLGYVLMLAFLYLNYYVLIPRLYFSHRYGLYTGIMLLGFLAIGFVMTIRDRHDFFGDPPPFGGQPSAEPGRMFPPPDAFSNRQPPRQERQAYSLPPSGDMPKPGYGFELNQTLFLFLVGVFVTLSLRVSGRWRQTEQERVASELSFLKAQINPHFLFNTLNSIYALAIEQSPHTADAVVKLSSFMRYVTRDTGNDWVPLQRELDYIEQYIDLQRLRLADTATVSYTRNGSTAGLQIAPLLLISFVENAFKYGVNPAVDSPIRIAATLQNDQLHLHVGNRKVRQASSAGESGGIGLANTRARLALLYPDRHTLTITDQADTFIVDLTIQLA</sequence>
<accession>A0A7L5DH43</accession>
<dbReference type="PANTHER" id="PTHR34220:SF7">
    <property type="entry name" value="SENSOR HISTIDINE KINASE YPDA"/>
    <property type="match status" value="1"/>
</dbReference>
<keyword evidence="4" id="KW-0418">Kinase</keyword>
<protein>
    <submittedName>
        <fullName evidence="4">Histidine kinase</fullName>
    </submittedName>
</protein>
<name>A0A7L5DH43_9BACT</name>
<feature type="transmembrane region" description="Helical" evidence="2">
    <location>
        <begin position="78"/>
        <end position="96"/>
    </location>
</feature>
<reference evidence="4 5" key="1">
    <citation type="submission" date="2020-04" db="EMBL/GenBank/DDBJ databases">
        <title>Genome sequencing of novel species.</title>
        <authorList>
            <person name="Heo J."/>
            <person name="Kim S.-J."/>
            <person name="Kim J.-S."/>
            <person name="Hong S.-B."/>
            <person name="Kwon S.-W."/>
        </authorList>
    </citation>
    <scope>NUCLEOTIDE SEQUENCE [LARGE SCALE GENOMIC DNA]</scope>
    <source>
        <strain evidence="4 5">CJU-R4</strain>
    </source>
</reference>
<feature type="region of interest" description="Disordered" evidence="1">
    <location>
        <begin position="113"/>
        <end position="146"/>
    </location>
</feature>
<keyword evidence="4" id="KW-0808">Transferase</keyword>
<dbReference type="GO" id="GO:0016020">
    <property type="term" value="C:membrane"/>
    <property type="evidence" value="ECO:0007669"/>
    <property type="project" value="InterPro"/>
</dbReference>
<dbReference type="InterPro" id="IPR036890">
    <property type="entry name" value="HATPase_C_sf"/>
</dbReference>
<feature type="transmembrane region" description="Helical" evidence="2">
    <location>
        <begin position="157"/>
        <end position="177"/>
    </location>
</feature>
<keyword evidence="2" id="KW-0472">Membrane</keyword>
<evidence type="ECO:0000256" key="1">
    <source>
        <dbReference type="SAM" id="MobiDB-lite"/>
    </source>
</evidence>
<dbReference type="Proteomes" id="UP000501128">
    <property type="component" value="Chromosome"/>
</dbReference>
<evidence type="ECO:0000313" key="5">
    <source>
        <dbReference type="Proteomes" id="UP000501128"/>
    </source>
</evidence>
<evidence type="ECO:0000313" key="4">
    <source>
        <dbReference type="EMBL" id="QJD77325.1"/>
    </source>
</evidence>
<dbReference type="InterPro" id="IPR050640">
    <property type="entry name" value="Bact_2-comp_sensor_kinase"/>
</dbReference>
<evidence type="ECO:0000256" key="2">
    <source>
        <dbReference type="SAM" id="Phobius"/>
    </source>
</evidence>
<dbReference type="PANTHER" id="PTHR34220">
    <property type="entry name" value="SENSOR HISTIDINE KINASE YPDA"/>
    <property type="match status" value="1"/>
</dbReference>
<organism evidence="4 5">
    <name type="scientific">Spirosoma rhododendri</name>
    <dbReference type="NCBI Taxonomy" id="2728024"/>
    <lineage>
        <taxon>Bacteria</taxon>
        <taxon>Pseudomonadati</taxon>
        <taxon>Bacteroidota</taxon>
        <taxon>Cytophagia</taxon>
        <taxon>Cytophagales</taxon>
        <taxon>Cytophagaceae</taxon>
        <taxon>Spirosoma</taxon>
    </lineage>
</organism>
<dbReference type="Gene3D" id="3.30.565.10">
    <property type="entry name" value="Histidine kinase-like ATPase, C-terminal domain"/>
    <property type="match status" value="1"/>
</dbReference>
<keyword evidence="2" id="KW-0812">Transmembrane</keyword>
<feature type="transmembrane region" description="Helical" evidence="2">
    <location>
        <begin position="49"/>
        <end position="66"/>
    </location>
</feature>
<dbReference type="KEGG" id="srho:HH216_01985"/>
<dbReference type="Pfam" id="PF06580">
    <property type="entry name" value="His_kinase"/>
    <property type="match status" value="1"/>
</dbReference>
<proteinExistence type="predicted"/>
<keyword evidence="2" id="KW-1133">Transmembrane helix</keyword>
<evidence type="ECO:0000259" key="3">
    <source>
        <dbReference type="Pfam" id="PF06580"/>
    </source>
</evidence>
<dbReference type="EMBL" id="CP051677">
    <property type="protein sequence ID" value="QJD77325.1"/>
    <property type="molecule type" value="Genomic_DNA"/>
</dbReference>
<gene>
    <name evidence="4" type="ORF">HH216_01985</name>
</gene>
<feature type="transmembrane region" description="Helical" evidence="2">
    <location>
        <begin position="12"/>
        <end position="29"/>
    </location>
</feature>
<feature type="domain" description="Signal transduction histidine kinase internal region" evidence="3">
    <location>
        <begin position="191"/>
        <end position="267"/>
    </location>
</feature>
<dbReference type="InterPro" id="IPR010559">
    <property type="entry name" value="Sig_transdc_His_kin_internal"/>
</dbReference>
<dbReference type="AlphaFoldDB" id="A0A7L5DH43"/>
<dbReference type="GO" id="GO:0000155">
    <property type="term" value="F:phosphorelay sensor kinase activity"/>
    <property type="evidence" value="ECO:0007669"/>
    <property type="project" value="InterPro"/>
</dbReference>
<keyword evidence="5" id="KW-1185">Reference proteome</keyword>